<keyword evidence="7" id="KW-0274">FAD</keyword>
<evidence type="ECO:0000313" key="11">
    <source>
        <dbReference type="EMBL" id="MBW8483118.1"/>
    </source>
</evidence>
<comment type="cofactor">
    <cofactor evidence="1">
        <name>Mg(2+)</name>
        <dbReference type="ChEBI" id="CHEBI:18420"/>
    </cofactor>
</comment>
<sequence>MPRAAQHAAAVYYPLWGGRARLLVADPSQVDAARREVDRTAAEAERACGAYRDDSDLAALNRADGAPVRVGALCYGLLAAALDAARRTGGLADPAPRTPGAWRRVELLGDRTVRVPVGTRLDVGALGTAYAAGLAAARAARAAGCGVLVDLAGDVAAAGEVPEGGWPVRAARDHRPYPDGAPPPGQDVTLDAPGGLATAGLAVRARTVGGAALTHVLDPRSGRPVRGPWRTVSVVAGTCVDAAAAGVAALVRGVGAPAWLAGQGLPARLVDRSGFVTCVAGWPDDPAWPGVRVAGAHR</sequence>
<evidence type="ECO:0000256" key="4">
    <source>
        <dbReference type="ARBA" id="ARBA00022630"/>
    </source>
</evidence>
<evidence type="ECO:0000256" key="3">
    <source>
        <dbReference type="ARBA" id="ARBA00016337"/>
    </source>
</evidence>
<keyword evidence="5 11" id="KW-0808">Transferase</keyword>
<dbReference type="EC" id="2.7.1.180" evidence="2"/>
<dbReference type="RefSeq" id="WP_220166096.1">
    <property type="nucleotide sequence ID" value="NZ_JAIBOA010000006.1"/>
</dbReference>
<dbReference type="InterPro" id="IPR003374">
    <property type="entry name" value="ApbE-like_sf"/>
</dbReference>
<keyword evidence="12" id="KW-1185">Reference proteome</keyword>
<organism evidence="11 12">
    <name type="scientific">Actinomadura parmotrematis</name>
    <dbReference type="NCBI Taxonomy" id="2864039"/>
    <lineage>
        <taxon>Bacteria</taxon>
        <taxon>Bacillati</taxon>
        <taxon>Actinomycetota</taxon>
        <taxon>Actinomycetes</taxon>
        <taxon>Streptosporangiales</taxon>
        <taxon>Thermomonosporaceae</taxon>
        <taxon>Actinomadura</taxon>
    </lineage>
</organism>
<dbReference type="Proteomes" id="UP000774570">
    <property type="component" value="Unassembled WGS sequence"/>
</dbReference>
<keyword evidence="6" id="KW-0479">Metal-binding</keyword>
<keyword evidence="4" id="KW-0285">Flavoprotein</keyword>
<dbReference type="PANTHER" id="PTHR30040:SF2">
    <property type="entry name" value="FAD:PROTEIN FMN TRANSFERASE"/>
    <property type="match status" value="1"/>
</dbReference>
<accession>A0ABS7FRU2</accession>
<gene>
    <name evidence="11" type="ORF">K1Y72_12105</name>
</gene>
<comment type="caution">
    <text evidence="11">The sequence shown here is derived from an EMBL/GenBank/DDBJ whole genome shotgun (WGS) entry which is preliminary data.</text>
</comment>
<dbReference type="SUPFAM" id="SSF143631">
    <property type="entry name" value="ApbE-like"/>
    <property type="match status" value="1"/>
</dbReference>
<comment type="catalytic activity">
    <reaction evidence="10">
        <text>L-threonyl-[protein] + FAD = FMN-L-threonyl-[protein] + AMP + H(+)</text>
        <dbReference type="Rhea" id="RHEA:36847"/>
        <dbReference type="Rhea" id="RHEA-COMP:11060"/>
        <dbReference type="Rhea" id="RHEA-COMP:11061"/>
        <dbReference type="ChEBI" id="CHEBI:15378"/>
        <dbReference type="ChEBI" id="CHEBI:30013"/>
        <dbReference type="ChEBI" id="CHEBI:57692"/>
        <dbReference type="ChEBI" id="CHEBI:74257"/>
        <dbReference type="ChEBI" id="CHEBI:456215"/>
        <dbReference type="EC" id="2.7.1.180"/>
    </reaction>
</comment>
<proteinExistence type="predicted"/>
<keyword evidence="8" id="KW-0460">Magnesium</keyword>
<evidence type="ECO:0000256" key="9">
    <source>
        <dbReference type="ARBA" id="ARBA00031306"/>
    </source>
</evidence>
<dbReference type="GO" id="GO:0016740">
    <property type="term" value="F:transferase activity"/>
    <property type="evidence" value="ECO:0007669"/>
    <property type="project" value="UniProtKB-KW"/>
</dbReference>
<dbReference type="Pfam" id="PF02424">
    <property type="entry name" value="ApbE"/>
    <property type="match status" value="2"/>
</dbReference>
<reference evidence="11 12" key="1">
    <citation type="submission" date="2021-07" db="EMBL/GenBank/DDBJ databases">
        <title>Actinomadura sp. PM05-2 isolated from lichen.</title>
        <authorList>
            <person name="Somphong A."/>
            <person name="Phongsopitanun W."/>
            <person name="Tanasupawat S."/>
            <person name="Peongsungnone V."/>
        </authorList>
    </citation>
    <scope>NUCLEOTIDE SEQUENCE [LARGE SCALE GENOMIC DNA]</scope>
    <source>
        <strain evidence="11 12">PM05-2</strain>
    </source>
</reference>
<evidence type="ECO:0000256" key="1">
    <source>
        <dbReference type="ARBA" id="ARBA00001946"/>
    </source>
</evidence>
<dbReference type="EMBL" id="JAIBOA010000006">
    <property type="protein sequence ID" value="MBW8483118.1"/>
    <property type="molecule type" value="Genomic_DNA"/>
</dbReference>
<evidence type="ECO:0000313" key="12">
    <source>
        <dbReference type="Proteomes" id="UP000774570"/>
    </source>
</evidence>
<protein>
    <recommendedName>
        <fullName evidence="3">FAD:protein FMN transferase</fullName>
        <ecNumber evidence="2">2.7.1.180</ecNumber>
    </recommendedName>
    <alternativeName>
        <fullName evidence="9">Flavin transferase</fullName>
    </alternativeName>
</protein>
<evidence type="ECO:0000256" key="10">
    <source>
        <dbReference type="ARBA" id="ARBA00048540"/>
    </source>
</evidence>
<evidence type="ECO:0000256" key="6">
    <source>
        <dbReference type="ARBA" id="ARBA00022723"/>
    </source>
</evidence>
<evidence type="ECO:0000256" key="8">
    <source>
        <dbReference type="ARBA" id="ARBA00022842"/>
    </source>
</evidence>
<evidence type="ECO:0000256" key="7">
    <source>
        <dbReference type="ARBA" id="ARBA00022827"/>
    </source>
</evidence>
<name>A0ABS7FRU2_9ACTN</name>
<dbReference type="Gene3D" id="3.10.520.10">
    <property type="entry name" value="ApbE-like domains"/>
    <property type="match status" value="2"/>
</dbReference>
<evidence type="ECO:0000256" key="5">
    <source>
        <dbReference type="ARBA" id="ARBA00022679"/>
    </source>
</evidence>
<evidence type="ECO:0000256" key="2">
    <source>
        <dbReference type="ARBA" id="ARBA00011955"/>
    </source>
</evidence>
<dbReference type="PANTHER" id="PTHR30040">
    <property type="entry name" value="THIAMINE BIOSYNTHESIS LIPOPROTEIN APBE"/>
    <property type="match status" value="1"/>
</dbReference>
<dbReference type="InterPro" id="IPR024932">
    <property type="entry name" value="ApbE"/>
</dbReference>